<organism evidence="1 2">
    <name type="scientific">Cajanus cajan</name>
    <name type="common">Pigeon pea</name>
    <name type="synonym">Cajanus indicus</name>
    <dbReference type="NCBI Taxonomy" id="3821"/>
    <lineage>
        <taxon>Eukaryota</taxon>
        <taxon>Viridiplantae</taxon>
        <taxon>Streptophyta</taxon>
        <taxon>Embryophyta</taxon>
        <taxon>Tracheophyta</taxon>
        <taxon>Spermatophyta</taxon>
        <taxon>Magnoliopsida</taxon>
        <taxon>eudicotyledons</taxon>
        <taxon>Gunneridae</taxon>
        <taxon>Pentapetalae</taxon>
        <taxon>rosids</taxon>
        <taxon>fabids</taxon>
        <taxon>Fabales</taxon>
        <taxon>Fabaceae</taxon>
        <taxon>Papilionoideae</taxon>
        <taxon>50 kb inversion clade</taxon>
        <taxon>NPAAA clade</taxon>
        <taxon>indigoferoid/millettioid clade</taxon>
        <taxon>Phaseoleae</taxon>
        <taxon>Cajanus</taxon>
    </lineage>
</organism>
<reference evidence="1" key="1">
    <citation type="journal article" date="2012" name="Nat. Biotechnol.">
        <title>Draft genome sequence of pigeonpea (Cajanus cajan), an orphan legume crop of resource-poor farmers.</title>
        <authorList>
            <person name="Varshney R.K."/>
            <person name="Chen W."/>
            <person name="Li Y."/>
            <person name="Bharti A.K."/>
            <person name="Saxena R.K."/>
            <person name="Schlueter J.A."/>
            <person name="Donoghue M.T."/>
            <person name="Azam S."/>
            <person name="Fan G."/>
            <person name="Whaley A.M."/>
            <person name="Farmer A.D."/>
            <person name="Sheridan J."/>
            <person name="Iwata A."/>
            <person name="Tuteja R."/>
            <person name="Penmetsa R.V."/>
            <person name="Wu W."/>
            <person name="Upadhyaya H.D."/>
            <person name="Yang S.P."/>
            <person name="Shah T."/>
            <person name="Saxena K.B."/>
            <person name="Michael T."/>
            <person name="McCombie W.R."/>
            <person name="Yang B."/>
            <person name="Zhang G."/>
            <person name="Yang H."/>
            <person name="Wang J."/>
            <person name="Spillane C."/>
            <person name="Cook D.R."/>
            <person name="May G.D."/>
            <person name="Xu X."/>
            <person name="Jackson S.A."/>
        </authorList>
    </citation>
    <scope>NUCLEOTIDE SEQUENCE [LARGE SCALE GENOMIC DNA]</scope>
</reference>
<keyword evidence="2" id="KW-1185">Reference proteome</keyword>
<protein>
    <submittedName>
        <fullName evidence="1">Uncharacterized protein</fullName>
    </submittedName>
</protein>
<dbReference type="Proteomes" id="UP000075243">
    <property type="component" value="Unassembled WGS sequence"/>
</dbReference>
<gene>
    <name evidence="1" type="ORF">KK1_043479</name>
</gene>
<proteinExistence type="predicted"/>
<dbReference type="Gramene" id="C.cajan_38544.t">
    <property type="protein sequence ID" value="C.cajan_38544.t"/>
    <property type="gene ID" value="C.cajan_38544"/>
</dbReference>
<dbReference type="OMA" id="SCKTHSH"/>
<dbReference type="EMBL" id="KQ484375">
    <property type="protein sequence ID" value="KYP35480.1"/>
    <property type="molecule type" value="Genomic_DNA"/>
</dbReference>
<dbReference type="PANTHER" id="PTHR35317:SF31">
    <property type="entry name" value="DUF4219 DOMAIN-CONTAINING PROTEIN"/>
    <property type="match status" value="1"/>
</dbReference>
<evidence type="ECO:0000313" key="1">
    <source>
        <dbReference type="EMBL" id="KYP35480.1"/>
    </source>
</evidence>
<name>A0A151QYT9_CAJCA</name>
<dbReference type="PANTHER" id="PTHR35317">
    <property type="entry name" value="OS04G0629600 PROTEIN"/>
    <property type="match status" value="1"/>
</dbReference>
<dbReference type="Pfam" id="PF14223">
    <property type="entry name" value="Retrotran_gag_2"/>
    <property type="match status" value="1"/>
</dbReference>
<dbReference type="AlphaFoldDB" id="A0A151QYT9"/>
<sequence length="208" mass="24041">MFNGENYHIWAVKMKFVLRSQGLWNVVISEADPPPLRENPTIAQIKAYEEEKLKKDKAITCLHAGLADHIFTKIMDLETPKQVWDKIQDEFEGSSRVKSVRLLTLKREFELMKMKDNESVKDYSGRLMDVVNQMIYKSKVVEKIMVSVPERFEAKISTIEKSCDFQTLTISELTSKLHAQEQRVSIRSDEAVEGAFQEKHNGRNFGKS</sequence>
<accession>A0A151QYT9</accession>
<evidence type="ECO:0000313" key="2">
    <source>
        <dbReference type="Proteomes" id="UP000075243"/>
    </source>
</evidence>